<dbReference type="Gramene" id="AET2Gv21219200.11">
    <property type="protein sequence ID" value="AET2Gv21219200.11"/>
    <property type="gene ID" value="AET2Gv21219200"/>
</dbReference>
<protein>
    <submittedName>
        <fullName evidence="1">Uncharacterized protein</fullName>
    </submittedName>
</protein>
<organism evidence="1 2">
    <name type="scientific">Aegilops tauschii subsp. strangulata</name>
    <name type="common">Goatgrass</name>
    <dbReference type="NCBI Taxonomy" id="200361"/>
    <lineage>
        <taxon>Eukaryota</taxon>
        <taxon>Viridiplantae</taxon>
        <taxon>Streptophyta</taxon>
        <taxon>Embryophyta</taxon>
        <taxon>Tracheophyta</taxon>
        <taxon>Spermatophyta</taxon>
        <taxon>Magnoliopsida</taxon>
        <taxon>Liliopsida</taxon>
        <taxon>Poales</taxon>
        <taxon>Poaceae</taxon>
        <taxon>BOP clade</taxon>
        <taxon>Pooideae</taxon>
        <taxon>Triticodae</taxon>
        <taxon>Triticeae</taxon>
        <taxon>Triticinae</taxon>
        <taxon>Aegilops</taxon>
    </lineage>
</organism>
<reference evidence="1" key="5">
    <citation type="journal article" date="2021" name="G3 (Bethesda)">
        <title>Aegilops tauschii genome assembly Aet v5.0 features greater sequence contiguity and improved annotation.</title>
        <authorList>
            <person name="Wang L."/>
            <person name="Zhu T."/>
            <person name="Rodriguez J.C."/>
            <person name="Deal K.R."/>
            <person name="Dubcovsky J."/>
            <person name="McGuire P.E."/>
            <person name="Lux T."/>
            <person name="Spannagl M."/>
            <person name="Mayer K.F.X."/>
            <person name="Baldrich P."/>
            <person name="Meyers B.C."/>
            <person name="Huo N."/>
            <person name="Gu Y.Q."/>
            <person name="Zhou H."/>
            <person name="Devos K.M."/>
            <person name="Bennetzen J.L."/>
            <person name="Unver T."/>
            <person name="Budak H."/>
            <person name="Gulick P.J."/>
            <person name="Galiba G."/>
            <person name="Kalapos B."/>
            <person name="Nelson D.R."/>
            <person name="Li P."/>
            <person name="You F.M."/>
            <person name="Luo M.C."/>
            <person name="Dvorak J."/>
        </authorList>
    </citation>
    <scope>NUCLEOTIDE SEQUENCE [LARGE SCALE GENOMIC DNA]</scope>
    <source>
        <strain evidence="1">cv. AL8/78</strain>
    </source>
</reference>
<reference evidence="1" key="4">
    <citation type="submission" date="2019-03" db="UniProtKB">
        <authorList>
            <consortium name="EnsemblPlants"/>
        </authorList>
    </citation>
    <scope>IDENTIFICATION</scope>
</reference>
<keyword evidence="2" id="KW-1185">Reference proteome</keyword>
<accession>A0A453DFA9</accession>
<dbReference type="EnsemblPlants" id="AET2Gv21219200.11">
    <property type="protein sequence ID" value="AET2Gv21219200.11"/>
    <property type="gene ID" value="AET2Gv21219200"/>
</dbReference>
<evidence type="ECO:0000313" key="2">
    <source>
        <dbReference type="Proteomes" id="UP000015105"/>
    </source>
</evidence>
<dbReference type="Proteomes" id="UP000015105">
    <property type="component" value="Chromosome 2D"/>
</dbReference>
<reference evidence="2" key="2">
    <citation type="journal article" date="2017" name="Nat. Plants">
        <title>The Aegilops tauschii genome reveals multiple impacts of transposons.</title>
        <authorList>
            <person name="Zhao G."/>
            <person name="Zou C."/>
            <person name="Li K."/>
            <person name="Wang K."/>
            <person name="Li T."/>
            <person name="Gao L."/>
            <person name="Zhang X."/>
            <person name="Wang H."/>
            <person name="Yang Z."/>
            <person name="Liu X."/>
            <person name="Jiang W."/>
            <person name="Mao L."/>
            <person name="Kong X."/>
            <person name="Jiao Y."/>
            <person name="Jia J."/>
        </authorList>
    </citation>
    <scope>NUCLEOTIDE SEQUENCE [LARGE SCALE GENOMIC DNA]</scope>
    <source>
        <strain evidence="2">cv. AL8/78</strain>
    </source>
</reference>
<sequence length="68" mass="7884">MAKLETEEGGGFIEAQLQELRQKIKPKKDNTQRNMLVSMMPVQRKIVGLISESRDVLTSEHKSIWWSQ</sequence>
<reference evidence="1" key="3">
    <citation type="journal article" date="2017" name="Nature">
        <title>Genome sequence of the progenitor of the wheat D genome Aegilops tauschii.</title>
        <authorList>
            <person name="Luo M.C."/>
            <person name="Gu Y.Q."/>
            <person name="Puiu D."/>
            <person name="Wang H."/>
            <person name="Twardziok S.O."/>
            <person name="Deal K.R."/>
            <person name="Huo N."/>
            <person name="Zhu T."/>
            <person name="Wang L."/>
            <person name="Wang Y."/>
            <person name="McGuire P.E."/>
            <person name="Liu S."/>
            <person name="Long H."/>
            <person name="Ramasamy R.K."/>
            <person name="Rodriguez J.C."/>
            <person name="Van S.L."/>
            <person name="Yuan L."/>
            <person name="Wang Z."/>
            <person name="Xia Z."/>
            <person name="Xiao L."/>
            <person name="Anderson O.D."/>
            <person name="Ouyang S."/>
            <person name="Liang Y."/>
            <person name="Zimin A.V."/>
            <person name="Pertea G."/>
            <person name="Qi P."/>
            <person name="Bennetzen J.L."/>
            <person name="Dai X."/>
            <person name="Dawson M.W."/>
            <person name="Muller H.G."/>
            <person name="Kugler K."/>
            <person name="Rivarola-Duarte L."/>
            <person name="Spannagl M."/>
            <person name="Mayer K.F.X."/>
            <person name="Lu F.H."/>
            <person name="Bevan M.W."/>
            <person name="Leroy P."/>
            <person name="Li P."/>
            <person name="You F.M."/>
            <person name="Sun Q."/>
            <person name="Liu Z."/>
            <person name="Lyons E."/>
            <person name="Wicker T."/>
            <person name="Salzberg S.L."/>
            <person name="Devos K.M."/>
            <person name="Dvorak J."/>
        </authorList>
    </citation>
    <scope>NUCLEOTIDE SEQUENCE [LARGE SCALE GENOMIC DNA]</scope>
    <source>
        <strain evidence="1">cv. AL8/78</strain>
    </source>
</reference>
<name>A0A453DFA9_AEGTS</name>
<dbReference type="STRING" id="200361.A0A453DFA9"/>
<reference evidence="2" key="1">
    <citation type="journal article" date="2014" name="Science">
        <title>Ancient hybridizations among the ancestral genomes of bread wheat.</title>
        <authorList>
            <consortium name="International Wheat Genome Sequencing Consortium,"/>
            <person name="Marcussen T."/>
            <person name="Sandve S.R."/>
            <person name="Heier L."/>
            <person name="Spannagl M."/>
            <person name="Pfeifer M."/>
            <person name="Jakobsen K.S."/>
            <person name="Wulff B.B."/>
            <person name="Steuernagel B."/>
            <person name="Mayer K.F."/>
            <person name="Olsen O.A."/>
        </authorList>
    </citation>
    <scope>NUCLEOTIDE SEQUENCE [LARGE SCALE GENOMIC DNA]</scope>
    <source>
        <strain evidence="2">cv. AL8/78</strain>
    </source>
</reference>
<dbReference type="AlphaFoldDB" id="A0A453DFA9"/>
<evidence type="ECO:0000313" key="1">
    <source>
        <dbReference type="EnsemblPlants" id="AET2Gv21219200.11"/>
    </source>
</evidence>
<proteinExistence type="predicted"/>